<reference evidence="2" key="2">
    <citation type="journal article" date="2010" name="Appl. Environ. Microbiol.">
        <title>Diversity of glycosyl hydrolases from cellulose-depleting communities enriched from casts of two earthworm species.</title>
        <authorList>
            <person name="Beloqui A."/>
            <person name="Nechitaylo T.Y."/>
            <person name="Lopez-Cortes N."/>
            <person name="Ghazi A."/>
            <person name="Guazzaroni M.E."/>
            <person name="Polaina J."/>
            <person name="Strittmatter A.W."/>
            <person name="Reva O."/>
            <person name="Waliczek A."/>
            <person name="Yakimov M.M."/>
            <person name="Golyshina O.V."/>
            <person name="Ferrer M."/>
            <person name="Golyshin P.N."/>
        </authorList>
    </citation>
    <scope>NUCLEOTIDE SEQUENCE</scope>
</reference>
<feature type="region of interest" description="Disordered" evidence="1">
    <location>
        <begin position="1"/>
        <end position="21"/>
    </location>
</feature>
<protein>
    <submittedName>
        <fullName evidence="2">Uncharacterized protein</fullName>
    </submittedName>
</protein>
<organism evidence="2">
    <name type="scientific">uncultured organism</name>
    <dbReference type="NCBI Taxonomy" id="155900"/>
    <lineage>
        <taxon>unclassified sequences</taxon>
        <taxon>environmental samples</taxon>
    </lineage>
</organism>
<name>D8VMT0_9ZZZZ</name>
<accession>D8VMT0</accession>
<feature type="compositionally biased region" description="Polar residues" evidence="1">
    <location>
        <begin position="12"/>
        <end position="21"/>
    </location>
</feature>
<evidence type="ECO:0000256" key="1">
    <source>
        <dbReference type="SAM" id="MobiDB-lite"/>
    </source>
</evidence>
<dbReference type="EMBL" id="GQ996410">
    <property type="protein sequence ID" value="ACY24715.1"/>
    <property type="molecule type" value="Genomic_DNA"/>
</dbReference>
<proteinExistence type="predicted"/>
<evidence type="ECO:0000313" key="2">
    <source>
        <dbReference type="EMBL" id="ACY24715.1"/>
    </source>
</evidence>
<dbReference type="AlphaFoldDB" id="D8VMT0"/>
<sequence>MKSDSLAPTAHVEQQQASISQPTQLTGVDEAIFVDARPEAMTQQRLQAMAKNSPQTRQMKAMQAQINTGSYGNSGVIQCALWTSAEFTTATTFEKTFSTDPRARKSIVVIDNALKAVHDNLVPAGRIGLLQDLVQAIDEYLELKVLGKKHTTPFEWRGKADASNERIDPALTLKQQVLDELRGGRNVVNGINWDLHDEMVQATSDLARLKTLVSQRFGIAVADIGAVPIGGTKVGGTGKVTTAHDWTLKGLKRAYQALTSLPLSHTEANASLGKFQRYEGGGGYFAENSATVAIGSRDDRLEDNYAGGTAVGVAGSNSFEWTVRHEIGHAVADKVGAVAGYCATDPGGHWTDYGHNREVDFVEEVFACSNGIVHAILAEGVAAGMMRYTAAQVAQKEITMDAAIATIMNYVPSLPINNAVTAQQIAADPGWAVLNGNLEAVWSGGARLVVGGRGFVKSSERGFASFQDASFARKVSAYQFRSPHEWFAEAYAAYHDPRFAPGTLLAGDPATRAHIAAVV</sequence>
<reference evidence="2" key="1">
    <citation type="submission" date="2009-09" db="EMBL/GenBank/DDBJ databases">
        <authorList>
            <person name="Beloqi A."/>
            <person name="Nechitaylo T.Y."/>
            <person name="Lopez-Cortes N."/>
            <person name="Vietes M."/>
            <person name="Polaina J."/>
            <person name="Strittmatter A."/>
            <person name="Reva O."/>
            <person name="Waliczek A."/>
            <person name="Golyshina O.V."/>
            <person name="Ferrer M."/>
            <person name="Golyshin P.N."/>
        </authorList>
    </citation>
    <scope>NUCLEOTIDE SEQUENCE</scope>
</reference>